<evidence type="ECO:0000313" key="1">
    <source>
        <dbReference type="EMBL" id="RYR62638.1"/>
    </source>
</evidence>
<evidence type="ECO:0008006" key="3">
    <source>
        <dbReference type="Google" id="ProtNLM"/>
    </source>
</evidence>
<gene>
    <name evidence="1" type="ORF">Ahy_A04g020343</name>
</gene>
<dbReference type="AlphaFoldDB" id="A0A445DHI8"/>
<reference evidence="1 2" key="1">
    <citation type="submission" date="2019-01" db="EMBL/GenBank/DDBJ databases">
        <title>Sequencing of cultivated peanut Arachis hypogaea provides insights into genome evolution and oil improvement.</title>
        <authorList>
            <person name="Chen X."/>
        </authorList>
    </citation>
    <scope>NUCLEOTIDE SEQUENCE [LARGE SCALE GENOMIC DNA]</scope>
    <source>
        <strain evidence="2">cv. Fuhuasheng</strain>
        <tissue evidence="1">Leaves</tissue>
    </source>
</reference>
<comment type="caution">
    <text evidence="1">The sequence shown here is derived from an EMBL/GenBank/DDBJ whole genome shotgun (WGS) entry which is preliminary data.</text>
</comment>
<protein>
    <recommendedName>
        <fullName evidence="3">Transposase MuDR plant domain-containing protein</fullName>
    </recommendedName>
</protein>
<accession>A0A445DHI8</accession>
<evidence type="ECO:0000313" key="2">
    <source>
        <dbReference type="Proteomes" id="UP000289738"/>
    </source>
</evidence>
<organism evidence="1 2">
    <name type="scientific">Arachis hypogaea</name>
    <name type="common">Peanut</name>
    <dbReference type="NCBI Taxonomy" id="3818"/>
    <lineage>
        <taxon>Eukaryota</taxon>
        <taxon>Viridiplantae</taxon>
        <taxon>Streptophyta</taxon>
        <taxon>Embryophyta</taxon>
        <taxon>Tracheophyta</taxon>
        <taxon>Spermatophyta</taxon>
        <taxon>Magnoliopsida</taxon>
        <taxon>eudicotyledons</taxon>
        <taxon>Gunneridae</taxon>
        <taxon>Pentapetalae</taxon>
        <taxon>rosids</taxon>
        <taxon>fabids</taxon>
        <taxon>Fabales</taxon>
        <taxon>Fabaceae</taxon>
        <taxon>Papilionoideae</taxon>
        <taxon>50 kb inversion clade</taxon>
        <taxon>dalbergioids sensu lato</taxon>
        <taxon>Dalbergieae</taxon>
        <taxon>Pterocarpus clade</taxon>
        <taxon>Arachis</taxon>
    </lineage>
</organism>
<proteinExistence type="predicted"/>
<dbReference type="Proteomes" id="UP000289738">
    <property type="component" value="Chromosome A04"/>
</dbReference>
<sequence length="257" mass="30070">MEDIKNLRVYYYGKIIPNTNERVTFHCECPFFFVIPCTMSFLELQTGLDMVNKDVNVNKLGDIDWEEDNNNNEEEFEANYEVDDKNNDGDNVAMQHPFGVPSFMQTLDLTAMYATKFSEYAYIDIIGIEFGSRESVISAIKSYTISREVDYTMYESEPQTFYAKCKEYGASFIRKKSCWQIRRYNSKYTYTMGTISQDHAKFDSCTIADAIRPLVETDPSIKVKSIIAKVQFRFNYTVSYRKIWLEKQKFVTRVFGD</sequence>
<keyword evidence="2" id="KW-1185">Reference proteome</keyword>
<name>A0A445DHI8_ARAHY</name>
<dbReference type="EMBL" id="SDMP01000004">
    <property type="protein sequence ID" value="RYR62638.1"/>
    <property type="molecule type" value="Genomic_DNA"/>
</dbReference>